<dbReference type="GO" id="GO:0016020">
    <property type="term" value="C:membrane"/>
    <property type="evidence" value="ECO:0007669"/>
    <property type="project" value="TreeGrafter"/>
</dbReference>
<dbReference type="PANTHER" id="PTHR12277">
    <property type="entry name" value="ALPHA/BETA HYDROLASE DOMAIN-CONTAINING PROTEIN"/>
    <property type="match status" value="1"/>
</dbReference>
<comment type="caution">
    <text evidence="4">The sequence shown here is derived from an EMBL/GenBank/DDBJ whole genome shotgun (WGS) entry which is preliminary data.</text>
</comment>
<protein>
    <recommendedName>
        <fullName evidence="3">Serine aminopeptidase S33 domain-containing protein</fullName>
    </recommendedName>
</protein>
<evidence type="ECO:0000256" key="2">
    <source>
        <dbReference type="SAM" id="Phobius"/>
    </source>
</evidence>
<feature type="transmembrane region" description="Helical" evidence="2">
    <location>
        <begin position="91"/>
        <end position="114"/>
    </location>
</feature>
<keyword evidence="2" id="KW-0812">Transmembrane</keyword>
<feature type="region of interest" description="Disordered" evidence="1">
    <location>
        <begin position="23"/>
        <end position="52"/>
    </location>
</feature>
<evidence type="ECO:0000256" key="1">
    <source>
        <dbReference type="SAM" id="MobiDB-lite"/>
    </source>
</evidence>
<dbReference type="Gene3D" id="3.40.50.1820">
    <property type="entry name" value="alpha/beta hydrolase"/>
    <property type="match status" value="1"/>
</dbReference>
<keyword evidence="2" id="KW-0472">Membrane</keyword>
<dbReference type="AlphaFoldDB" id="A0AAV2Q861"/>
<feature type="transmembrane region" description="Helical" evidence="2">
    <location>
        <begin position="61"/>
        <end position="79"/>
    </location>
</feature>
<gene>
    <name evidence="4" type="ORF">MNOR_LOCUS9756</name>
</gene>
<name>A0AAV2Q861_MEGNR</name>
<dbReference type="InterPro" id="IPR029058">
    <property type="entry name" value="AB_hydrolase_fold"/>
</dbReference>
<feature type="non-terminal residue" evidence="4">
    <location>
        <position position="399"/>
    </location>
</feature>
<dbReference type="Pfam" id="PF12146">
    <property type="entry name" value="Hydrolase_4"/>
    <property type="match status" value="1"/>
</dbReference>
<evidence type="ECO:0000259" key="3">
    <source>
        <dbReference type="Pfam" id="PF12146"/>
    </source>
</evidence>
<sequence length="399" mass="44519">MVSPSDMDLDDIEAGQPMLPAETPPRPRACLHNHGGSHHHHHHHHHQECEEEMTPKQRADFAVIKFVAGLVLTVMRKFWCTSGTVAAGIIVLYWLYGGWLALLLLIFALSAVVYQISDQLVYWPNFPPDSRVLVQQPSSIGLPSENLYIYARDGTKLHAVFIKQDEATVQLAPTFIYFHGNAGNMGHRLTNVYGMYRWLGINLLLVEYRGYGLSEGQPTEEGLYLDAQASLQYLKTRTDIDQNKIIVFGRSLGGAIAIDCVSRAEISSRVAGVVVENTFTSIPDMAKVLFSNVRLLSKLPVWCHKNKYYRVELLDKSGPMCSTMNSAQLNQVLPDNVADPANMIQLDRFCATLGRKIFQIQETSILQVWQCLGGLLLSVSKISTGEMQAPVTYVNSVCL</sequence>
<reference evidence="4 5" key="1">
    <citation type="submission" date="2024-05" db="EMBL/GenBank/DDBJ databases">
        <authorList>
            <person name="Wallberg A."/>
        </authorList>
    </citation>
    <scope>NUCLEOTIDE SEQUENCE [LARGE SCALE GENOMIC DNA]</scope>
</reference>
<evidence type="ECO:0000313" key="5">
    <source>
        <dbReference type="Proteomes" id="UP001497623"/>
    </source>
</evidence>
<dbReference type="PANTHER" id="PTHR12277:SF81">
    <property type="entry name" value="PROTEIN ABHD13"/>
    <property type="match status" value="1"/>
</dbReference>
<accession>A0AAV2Q861</accession>
<dbReference type="SUPFAM" id="SSF53474">
    <property type="entry name" value="alpha/beta-Hydrolases"/>
    <property type="match status" value="1"/>
</dbReference>
<dbReference type="EMBL" id="CAXKWB010004772">
    <property type="protein sequence ID" value="CAL4075347.1"/>
    <property type="molecule type" value="Genomic_DNA"/>
</dbReference>
<organism evidence="4 5">
    <name type="scientific">Meganyctiphanes norvegica</name>
    <name type="common">Northern krill</name>
    <name type="synonym">Thysanopoda norvegica</name>
    <dbReference type="NCBI Taxonomy" id="48144"/>
    <lineage>
        <taxon>Eukaryota</taxon>
        <taxon>Metazoa</taxon>
        <taxon>Ecdysozoa</taxon>
        <taxon>Arthropoda</taxon>
        <taxon>Crustacea</taxon>
        <taxon>Multicrustacea</taxon>
        <taxon>Malacostraca</taxon>
        <taxon>Eumalacostraca</taxon>
        <taxon>Eucarida</taxon>
        <taxon>Euphausiacea</taxon>
        <taxon>Euphausiidae</taxon>
        <taxon>Meganyctiphanes</taxon>
    </lineage>
</organism>
<proteinExistence type="predicted"/>
<keyword evidence="2" id="KW-1133">Transmembrane helix</keyword>
<feature type="compositionally biased region" description="Basic residues" evidence="1">
    <location>
        <begin position="29"/>
        <end position="46"/>
    </location>
</feature>
<feature type="domain" description="Serine aminopeptidase S33" evidence="3">
    <location>
        <begin position="178"/>
        <end position="305"/>
    </location>
</feature>
<dbReference type="InterPro" id="IPR022742">
    <property type="entry name" value="Hydrolase_4"/>
</dbReference>
<evidence type="ECO:0000313" key="4">
    <source>
        <dbReference type="EMBL" id="CAL4075347.1"/>
    </source>
</evidence>
<dbReference type="GO" id="GO:0008474">
    <property type="term" value="F:palmitoyl-(protein) hydrolase activity"/>
    <property type="evidence" value="ECO:0007669"/>
    <property type="project" value="TreeGrafter"/>
</dbReference>
<keyword evidence="5" id="KW-1185">Reference proteome</keyword>
<dbReference type="Proteomes" id="UP001497623">
    <property type="component" value="Unassembled WGS sequence"/>
</dbReference>